<dbReference type="EMBL" id="JAGYPF010000008">
    <property type="protein sequence ID" value="MBS4216464.1"/>
    <property type="molecule type" value="Genomic_DNA"/>
</dbReference>
<dbReference type="Gene3D" id="1.10.8.50">
    <property type="match status" value="1"/>
</dbReference>
<reference evidence="3" key="1">
    <citation type="submission" date="2021-05" db="EMBL/GenBank/DDBJ databases">
        <title>Novel Bacillus species.</title>
        <authorList>
            <person name="Liu G."/>
        </authorList>
    </citation>
    <scope>NUCLEOTIDE SEQUENCE</scope>
    <source>
        <strain evidence="3">FJAT-49825</strain>
    </source>
</reference>
<accession>A0A942YXX3</accession>
<dbReference type="GO" id="GO:0003906">
    <property type="term" value="F:DNA-(apurinic or apyrimidinic site) endonuclease activity"/>
    <property type="evidence" value="ECO:0007669"/>
    <property type="project" value="InterPro"/>
</dbReference>
<dbReference type="AlphaFoldDB" id="A0A942YXX3"/>
<keyword evidence="4" id="KW-1185">Reference proteome</keyword>
<evidence type="ECO:0000313" key="4">
    <source>
        <dbReference type="Proteomes" id="UP000679749"/>
    </source>
</evidence>
<keyword evidence="1" id="KW-0863">Zinc-finger</keyword>
<protein>
    <recommendedName>
        <fullName evidence="2">FPG-type domain-containing protein</fullName>
    </recommendedName>
</protein>
<dbReference type="RefSeq" id="WP_213120993.1">
    <property type="nucleotide sequence ID" value="NZ_JAGYPF010000008.1"/>
</dbReference>
<proteinExistence type="predicted"/>
<name>A0A942YXX3_9BACI</name>
<dbReference type="Pfam" id="PF06827">
    <property type="entry name" value="zf-FPG_IleRS"/>
    <property type="match status" value="1"/>
</dbReference>
<dbReference type="InterPro" id="IPR010663">
    <property type="entry name" value="Znf_FPG/IleRS"/>
</dbReference>
<evidence type="ECO:0000259" key="2">
    <source>
        <dbReference type="PROSITE" id="PS51066"/>
    </source>
</evidence>
<keyword evidence="1" id="KW-0862">Zinc</keyword>
<dbReference type="SUPFAM" id="SSF57716">
    <property type="entry name" value="Glucocorticoid receptor-like (DNA-binding domain)"/>
    <property type="match status" value="1"/>
</dbReference>
<evidence type="ECO:0000313" key="3">
    <source>
        <dbReference type="EMBL" id="MBS4216464.1"/>
    </source>
</evidence>
<evidence type="ECO:0000256" key="1">
    <source>
        <dbReference type="PROSITE-ProRule" id="PRU00391"/>
    </source>
</evidence>
<organism evidence="3 4">
    <name type="scientific">Neobacillus rhizophilus</name>
    <dbReference type="NCBI Taxonomy" id="2833579"/>
    <lineage>
        <taxon>Bacteria</taxon>
        <taxon>Bacillati</taxon>
        <taxon>Bacillota</taxon>
        <taxon>Bacilli</taxon>
        <taxon>Bacillales</taxon>
        <taxon>Bacillaceae</taxon>
        <taxon>Neobacillus</taxon>
    </lineage>
</organism>
<dbReference type="GO" id="GO:0006284">
    <property type="term" value="P:base-excision repair"/>
    <property type="evidence" value="ECO:0007669"/>
    <property type="project" value="InterPro"/>
</dbReference>
<comment type="caution">
    <text evidence="3">The sequence shown here is derived from an EMBL/GenBank/DDBJ whole genome shotgun (WGS) entry which is preliminary data.</text>
</comment>
<dbReference type="GO" id="GO:0016799">
    <property type="term" value="F:hydrolase activity, hydrolyzing N-glycosyl compounds"/>
    <property type="evidence" value="ECO:0007669"/>
    <property type="project" value="InterPro"/>
</dbReference>
<sequence length="34" mass="3975">MPELEGQKCKRCRVTIVMETISSRKTLYCPNCQK</sequence>
<feature type="domain" description="FPG-type" evidence="2">
    <location>
        <begin position="1"/>
        <end position="34"/>
    </location>
</feature>
<gene>
    <name evidence="3" type="ORF">KHA99_29115</name>
</gene>
<dbReference type="GO" id="GO:0008270">
    <property type="term" value="F:zinc ion binding"/>
    <property type="evidence" value="ECO:0007669"/>
    <property type="project" value="UniProtKB-KW"/>
</dbReference>
<dbReference type="Proteomes" id="UP000679749">
    <property type="component" value="Unassembled WGS sequence"/>
</dbReference>
<keyword evidence="1" id="KW-0479">Metal-binding</keyword>
<dbReference type="InterPro" id="IPR000214">
    <property type="entry name" value="Znf_DNA_glyclase/AP_lyase"/>
</dbReference>
<dbReference type="PROSITE" id="PS51066">
    <property type="entry name" value="ZF_FPG_2"/>
    <property type="match status" value="1"/>
</dbReference>